<gene>
    <name evidence="2" type="ORF">SK629_0613</name>
</gene>
<reference evidence="2 3" key="1">
    <citation type="submission" date="2014-05" db="EMBL/GenBank/DDBJ databases">
        <authorList>
            <person name="Daugherty S.C."/>
            <person name="Tallon L.J."/>
            <person name="Sadzewicz L."/>
            <person name="Kilian M."/>
            <person name="Tettelin H."/>
        </authorList>
    </citation>
    <scope>NUCLEOTIDE SEQUENCE [LARGE SCALE GENOMIC DNA]</scope>
    <source>
        <strain evidence="2 3">SK629</strain>
    </source>
</reference>
<accession>A0A081Q1E3</accession>
<feature type="signal peptide" evidence="1">
    <location>
        <begin position="1"/>
        <end position="26"/>
    </location>
</feature>
<dbReference type="Proteomes" id="UP000028090">
    <property type="component" value="Unassembled WGS sequence"/>
</dbReference>
<dbReference type="GO" id="GO:0004623">
    <property type="term" value="F:phospholipase A2 activity"/>
    <property type="evidence" value="ECO:0007669"/>
    <property type="project" value="InterPro"/>
</dbReference>
<dbReference type="OrthoDB" id="5125543at2"/>
<protein>
    <recommendedName>
        <fullName evidence="4">Phospholipase</fullName>
    </recommendedName>
</protein>
<dbReference type="GO" id="GO:0006644">
    <property type="term" value="P:phospholipid metabolic process"/>
    <property type="evidence" value="ECO:0007669"/>
    <property type="project" value="InterPro"/>
</dbReference>
<evidence type="ECO:0000313" key="2">
    <source>
        <dbReference type="EMBL" id="KEQ36766.1"/>
    </source>
</evidence>
<dbReference type="Gene3D" id="1.20.90.10">
    <property type="entry name" value="Phospholipase A2 domain"/>
    <property type="match status" value="1"/>
</dbReference>
<keyword evidence="1" id="KW-0732">Signal</keyword>
<organism evidence="2 3">
    <name type="scientific">Streptococcus mitis</name>
    <dbReference type="NCBI Taxonomy" id="28037"/>
    <lineage>
        <taxon>Bacteria</taxon>
        <taxon>Bacillati</taxon>
        <taxon>Bacillota</taxon>
        <taxon>Bacilli</taxon>
        <taxon>Lactobacillales</taxon>
        <taxon>Streptococcaceae</taxon>
        <taxon>Streptococcus</taxon>
        <taxon>Streptococcus mitis group</taxon>
    </lineage>
</organism>
<dbReference type="PATRIC" id="fig|28037.95.peg.552"/>
<feature type="chain" id="PRO_5001762278" description="Phospholipase" evidence="1">
    <location>
        <begin position="27"/>
        <end position="191"/>
    </location>
</feature>
<proteinExistence type="predicted"/>
<dbReference type="RefSeq" id="WP_042900509.1">
    <property type="nucleotide sequence ID" value="NZ_JPFU01000008.1"/>
</dbReference>
<comment type="caution">
    <text evidence="2">The sequence shown here is derived from an EMBL/GenBank/DDBJ whole genome shotgun (WGS) entry which is preliminary data.</text>
</comment>
<dbReference type="InterPro" id="IPR036444">
    <property type="entry name" value="PLipase_A2_dom_sf"/>
</dbReference>
<dbReference type="EMBL" id="JPFU01000008">
    <property type="protein sequence ID" value="KEQ36766.1"/>
    <property type="molecule type" value="Genomic_DNA"/>
</dbReference>
<evidence type="ECO:0000313" key="3">
    <source>
        <dbReference type="Proteomes" id="UP000028090"/>
    </source>
</evidence>
<sequence>MKTIVKICLASLSAFLLLFAGKNVFADSNSHGNLNSLEVSDRSFRNGELLKSYLVKDKDRIYFDYDKAVQDKQAKDVIDMGLLVETISEDYSSNTFTPAKYFKAGLPVHGNYCGPGYDGEGFTLPVVDVLDQGCQNHDRCYKWGAGIGANCECNRQLVDFIKVNRRWIPESTLWVADAIRVYFETIGAIGC</sequence>
<evidence type="ECO:0000256" key="1">
    <source>
        <dbReference type="SAM" id="SignalP"/>
    </source>
</evidence>
<name>A0A081Q1E3_STRMT</name>
<evidence type="ECO:0008006" key="4">
    <source>
        <dbReference type="Google" id="ProtNLM"/>
    </source>
</evidence>
<dbReference type="AlphaFoldDB" id="A0A081Q1E3"/>
<dbReference type="GO" id="GO:0050482">
    <property type="term" value="P:arachidonate secretion"/>
    <property type="evidence" value="ECO:0007669"/>
    <property type="project" value="InterPro"/>
</dbReference>
<dbReference type="SUPFAM" id="SSF48619">
    <property type="entry name" value="Phospholipase A2, PLA2"/>
    <property type="match status" value="1"/>
</dbReference>